<sequence>MAWYETEVDGEALFIRICSERELSADCQGMVIQKGDWPKDSGEWEFLSTATDFDDASNTAKANLKFLLGEQYTPSNGYGPYDYGFLDSDGFITPIEII</sequence>
<organism evidence="1 2">
    <name type="scientific">Salmonella enterica</name>
    <name type="common">Salmonella choleraesuis</name>
    <dbReference type="NCBI Taxonomy" id="28901"/>
    <lineage>
        <taxon>Bacteria</taxon>
        <taxon>Pseudomonadati</taxon>
        <taxon>Pseudomonadota</taxon>
        <taxon>Gammaproteobacteria</taxon>
        <taxon>Enterobacterales</taxon>
        <taxon>Enterobacteriaceae</taxon>
        <taxon>Salmonella</taxon>
    </lineage>
</organism>
<reference evidence="1 2" key="1">
    <citation type="submission" date="2018-06" db="EMBL/GenBank/DDBJ databases">
        <authorList>
            <consortium name="Pathogen Informatics"/>
            <person name="Doyle S."/>
        </authorList>
    </citation>
    <scope>NUCLEOTIDE SEQUENCE [LARGE SCALE GENOMIC DNA]</scope>
    <source>
        <strain evidence="1 2">NCTC9854</strain>
    </source>
</reference>
<name>A0A379QBH6_SALER</name>
<evidence type="ECO:0000313" key="1">
    <source>
        <dbReference type="EMBL" id="SUF38186.1"/>
    </source>
</evidence>
<gene>
    <name evidence="1" type="ORF">NCTC9854_02497</name>
</gene>
<accession>A0A379QBH6</accession>
<dbReference type="AlphaFoldDB" id="A0A379QBH6"/>
<evidence type="ECO:0000313" key="2">
    <source>
        <dbReference type="Proteomes" id="UP000254773"/>
    </source>
</evidence>
<protein>
    <submittedName>
        <fullName evidence="1">Uncharacterized protein</fullName>
    </submittedName>
</protein>
<proteinExistence type="predicted"/>
<dbReference type="EMBL" id="UGWI01000001">
    <property type="protein sequence ID" value="SUF38186.1"/>
    <property type="molecule type" value="Genomic_DNA"/>
</dbReference>
<dbReference type="Proteomes" id="UP000254773">
    <property type="component" value="Unassembled WGS sequence"/>
</dbReference>